<organism evidence="1 2">
    <name type="scientific">Staphylococcus simiae CCM 7213 = CCUG 51256</name>
    <dbReference type="NCBI Taxonomy" id="911238"/>
    <lineage>
        <taxon>Bacteria</taxon>
        <taxon>Bacillati</taxon>
        <taxon>Bacillota</taxon>
        <taxon>Bacilli</taxon>
        <taxon>Bacillales</taxon>
        <taxon>Staphylococcaceae</taxon>
        <taxon>Staphylococcus</taxon>
    </lineage>
</organism>
<gene>
    <name evidence="1" type="ORF">SS7213T_03580</name>
</gene>
<reference evidence="1 2" key="1">
    <citation type="journal article" date="2012" name="BMC Genomics">
        <title>Comparative genomic analysis of the genus Staphylococcus including Staphylococcus aureus and its newly described sister species Staphylococcus simiae.</title>
        <authorList>
            <person name="Suzuki H."/>
            <person name="Lefebure T."/>
            <person name="Pavinski Bitar P."/>
            <person name="Stanhope M.J."/>
        </authorList>
    </citation>
    <scope>NUCLEOTIDE SEQUENCE [LARGE SCALE GENOMIC DNA]</scope>
    <source>
        <strain evidence="1 2">CCM 7213</strain>
    </source>
</reference>
<evidence type="ECO:0000313" key="1">
    <source>
        <dbReference type="EMBL" id="EHJ08549.1"/>
    </source>
</evidence>
<proteinExistence type="predicted"/>
<dbReference type="Proteomes" id="UP000005413">
    <property type="component" value="Unassembled WGS sequence"/>
</dbReference>
<feature type="non-terminal residue" evidence="1">
    <location>
        <position position="37"/>
    </location>
</feature>
<protein>
    <submittedName>
        <fullName evidence="1">Uncharacterized protein</fullName>
    </submittedName>
</protein>
<dbReference type="Gene3D" id="3.40.50.1980">
    <property type="entry name" value="Nitrogenase molybdenum iron protein domain"/>
    <property type="match status" value="1"/>
</dbReference>
<dbReference type="AlphaFoldDB" id="G5JGY7"/>
<evidence type="ECO:0000313" key="2">
    <source>
        <dbReference type="Proteomes" id="UP000005413"/>
    </source>
</evidence>
<dbReference type="EMBL" id="AEUN01000251">
    <property type="protein sequence ID" value="EHJ08549.1"/>
    <property type="molecule type" value="Genomic_DNA"/>
</dbReference>
<comment type="caution">
    <text evidence="1">The sequence shown here is derived from an EMBL/GenBank/DDBJ whole genome shotgun (WGS) entry which is preliminary data.</text>
</comment>
<sequence length="37" mass="4349">LKELHQIEQDYQQQLGSIPKQDQILVTSEQAFQYLTS</sequence>
<name>G5JGY7_9STAP</name>
<dbReference type="SUPFAM" id="SSF53807">
    <property type="entry name" value="Helical backbone' metal receptor"/>
    <property type="match status" value="1"/>
</dbReference>
<accession>G5JGY7</accession>
<feature type="non-terminal residue" evidence="1">
    <location>
        <position position="1"/>
    </location>
</feature>
<keyword evidence="2" id="KW-1185">Reference proteome</keyword>